<dbReference type="InterPro" id="IPR054613">
    <property type="entry name" value="Peptidase_S78_dom"/>
</dbReference>
<proteinExistence type="predicted"/>
<keyword evidence="2 5" id="KW-0645">Protease</keyword>
<evidence type="ECO:0000313" key="5">
    <source>
        <dbReference type="EMBL" id="MFL7901566.1"/>
    </source>
</evidence>
<sequence>MDYGCFGAPLEIKFMDGGDKPPGYFEGYGAVFGNIDDGGDLIEPGAFAKSLLERQRASRGLPPMYKMHGAMLGNPQEPIGVWDHMEEDSNGLLVRGRLIGLDTEQGKWNYAQLRDGAFKGMSIGYRVPAGGSRSGGGKAGEPRRYLKTLNLREVSLVDDPMNNLARVSFMKSLMATDLEAFDPRALEAEFKSIMSNAAAVRAVAIVKRHLRDAGEEQPGMTSRDDEAAALVASLKRAAETLSIKRN</sequence>
<keyword evidence="1" id="KW-1188">Viral release from host cell</keyword>
<dbReference type="Pfam" id="PF04586">
    <property type="entry name" value="Peptidase_S78"/>
    <property type="match status" value="1"/>
</dbReference>
<organism evidence="5 6">
    <name type="scientific">Azospirillum argentinense</name>
    <dbReference type="NCBI Taxonomy" id="2970906"/>
    <lineage>
        <taxon>Bacteria</taxon>
        <taxon>Pseudomonadati</taxon>
        <taxon>Pseudomonadota</taxon>
        <taxon>Alphaproteobacteria</taxon>
        <taxon>Rhodospirillales</taxon>
        <taxon>Azospirillaceae</taxon>
        <taxon>Azospirillum</taxon>
    </lineage>
</organism>
<evidence type="ECO:0000256" key="1">
    <source>
        <dbReference type="ARBA" id="ARBA00022612"/>
    </source>
</evidence>
<dbReference type="InterPro" id="IPR006433">
    <property type="entry name" value="Prohead_protease"/>
</dbReference>
<keyword evidence="6" id="KW-1185">Reference proteome</keyword>
<dbReference type="EMBL" id="JBJLSN010000011">
    <property type="protein sequence ID" value="MFL7901566.1"/>
    <property type="molecule type" value="Genomic_DNA"/>
</dbReference>
<dbReference type="GO" id="GO:0008233">
    <property type="term" value="F:peptidase activity"/>
    <property type="evidence" value="ECO:0007669"/>
    <property type="project" value="UniProtKB-KW"/>
</dbReference>
<dbReference type="RefSeq" id="WP_407824029.1">
    <property type="nucleotide sequence ID" value="NZ_JBJLSN010000011.1"/>
</dbReference>
<gene>
    <name evidence="5" type="ORF">ACJ41P_10565</name>
</gene>
<name>A0ABW8V5C3_9PROT</name>
<dbReference type="NCBIfam" id="TIGR01543">
    <property type="entry name" value="proheadase_HK97"/>
    <property type="match status" value="1"/>
</dbReference>
<dbReference type="GO" id="GO:0006508">
    <property type="term" value="P:proteolysis"/>
    <property type="evidence" value="ECO:0007669"/>
    <property type="project" value="UniProtKB-KW"/>
</dbReference>
<dbReference type="Proteomes" id="UP001628281">
    <property type="component" value="Unassembled WGS sequence"/>
</dbReference>
<reference evidence="5 6" key="1">
    <citation type="submission" date="2024-11" db="EMBL/GenBank/DDBJ databases">
        <title>Draft genome sequences of two bacteria associated to sugarcane roots in Colombia.</title>
        <authorList>
            <person name="Pardo-Diaz S."/>
            <person name="Masmela-Mendoza J."/>
            <person name="Delgadillo-Duran P."/>
            <person name="Bautista E.J."/>
            <person name="Rojas-Tapias D.F."/>
        </authorList>
    </citation>
    <scope>NUCLEOTIDE SEQUENCE [LARGE SCALE GENOMIC DNA]</scope>
    <source>
        <strain evidence="5 6">Ap18</strain>
    </source>
</reference>
<protein>
    <submittedName>
        <fullName evidence="5">HK97 family phage prohead protease</fullName>
    </submittedName>
</protein>
<keyword evidence="3" id="KW-0378">Hydrolase</keyword>
<feature type="domain" description="Prohead serine protease" evidence="4">
    <location>
        <begin position="24"/>
        <end position="172"/>
    </location>
</feature>
<accession>A0ABW8V5C3</accession>
<comment type="caution">
    <text evidence="5">The sequence shown here is derived from an EMBL/GenBank/DDBJ whole genome shotgun (WGS) entry which is preliminary data.</text>
</comment>
<evidence type="ECO:0000256" key="2">
    <source>
        <dbReference type="ARBA" id="ARBA00022670"/>
    </source>
</evidence>
<evidence type="ECO:0000256" key="3">
    <source>
        <dbReference type="ARBA" id="ARBA00022801"/>
    </source>
</evidence>
<evidence type="ECO:0000313" key="6">
    <source>
        <dbReference type="Proteomes" id="UP001628281"/>
    </source>
</evidence>
<evidence type="ECO:0000259" key="4">
    <source>
        <dbReference type="Pfam" id="PF04586"/>
    </source>
</evidence>